<dbReference type="InterPro" id="IPR006132">
    <property type="entry name" value="Asp/Orn_carbamoyltranf_P-bd"/>
</dbReference>
<dbReference type="InterPro" id="IPR006131">
    <property type="entry name" value="Asp_carbamoyltransf_Asp/Orn-bd"/>
</dbReference>
<dbReference type="PRINTS" id="PR00100">
    <property type="entry name" value="AOTCASE"/>
</dbReference>
<sequence>MSRTLSSSWASVTPIRATPRIRSTISIVQTRSVHSDTESTKSFSNRRPSHLLTLADLPPAQITFLIRRAIAMKHIIKNRVVSNPLPKSLSGGTIAMLFSKRSTRTRVATETSTALLGGHAMFLGSQDIQLGVNETLEDSARVIGSMVNGIMARVGSHDEVEALAKYSPVPVINALSALYHPTQILADIMALCEHFNPNMDLPITPSIGQKLPFRRQVENVLKRSLPEPDLGLKGKKVAWVGDVNNIINEILVTLPRLGMTVSVAAPKGYDQVDPEVWRRITEAGTQDKIILTNSPEEALNGADIIVTDTWISMGQEEEKAARLEAFKGYQLTNDLINRSGAKKDWVFLHCLPRKQEEVDDEVFYGPQSIVWNEAENRKWTIMAILS</sequence>
<dbReference type="Pfam" id="PF02729">
    <property type="entry name" value="OTCace_N"/>
    <property type="match status" value="1"/>
</dbReference>
<dbReference type="GO" id="GO:0016597">
    <property type="term" value="F:amino acid binding"/>
    <property type="evidence" value="ECO:0007669"/>
    <property type="project" value="InterPro"/>
</dbReference>
<dbReference type="PRINTS" id="PR00102">
    <property type="entry name" value="OTCASE"/>
</dbReference>
<feature type="domain" description="Aspartate/ornithine carbamoyltransferase carbamoyl-P binding" evidence="6">
    <location>
        <begin position="50"/>
        <end position="192"/>
    </location>
</feature>
<dbReference type="STRING" id="71784.A0A1Y2B2F3"/>
<dbReference type="Gene3D" id="3.40.50.1370">
    <property type="entry name" value="Aspartate/ornithine carbamoyltransferase"/>
    <property type="match status" value="2"/>
</dbReference>
<dbReference type="Proteomes" id="UP000193986">
    <property type="component" value="Unassembled WGS sequence"/>
</dbReference>
<proteinExistence type="inferred from homology"/>
<organism evidence="7 8">
    <name type="scientific">Naematelia encephala</name>
    <dbReference type="NCBI Taxonomy" id="71784"/>
    <lineage>
        <taxon>Eukaryota</taxon>
        <taxon>Fungi</taxon>
        <taxon>Dikarya</taxon>
        <taxon>Basidiomycota</taxon>
        <taxon>Agaricomycotina</taxon>
        <taxon>Tremellomycetes</taxon>
        <taxon>Tremellales</taxon>
        <taxon>Naemateliaceae</taxon>
        <taxon>Naematelia</taxon>
    </lineage>
</organism>
<dbReference type="GO" id="GO:0042450">
    <property type="term" value="P:L-arginine biosynthetic process via ornithine"/>
    <property type="evidence" value="ECO:0007669"/>
    <property type="project" value="TreeGrafter"/>
</dbReference>
<dbReference type="OrthoDB" id="10252326at2759"/>
<reference evidence="7 8" key="1">
    <citation type="submission" date="2016-07" db="EMBL/GenBank/DDBJ databases">
        <title>Pervasive Adenine N6-methylation of Active Genes in Fungi.</title>
        <authorList>
            <consortium name="DOE Joint Genome Institute"/>
            <person name="Mondo S.J."/>
            <person name="Dannebaum R.O."/>
            <person name="Kuo R.C."/>
            <person name="Labutti K."/>
            <person name="Haridas S."/>
            <person name="Kuo A."/>
            <person name="Salamov A."/>
            <person name="Ahrendt S.R."/>
            <person name="Lipzen A."/>
            <person name="Sullivan W."/>
            <person name="Andreopoulos W.B."/>
            <person name="Clum A."/>
            <person name="Lindquist E."/>
            <person name="Daum C."/>
            <person name="Ramamoorthy G.K."/>
            <person name="Gryganskyi A."/>
            <person name="Culley D."/>
            <person name="Magnuson J.K."/>
            <person name="James T.Y."/>
            <person name="O'Malley M.A."/>
            <person name="Stajich J.E."/>
            <person name="Spatafora J.W."/>
            <person name="Visel A."/>
            <person name="Grigoriev I.V."/>
        </authorList>
    </citation>
    <scope>NUCLEOTIDE SEQUENCE [LARGE SCALE GENOMIC DNA]</scope>
    <source>
        <strain evidence="7 8">68-887.2</strain>
    </source>
</reference>
<dbReference type="PANTHER" id="PTHR45753">
    <property type="entry name" value="ORNITHINE CARBAMOYLTRANSFERASE, MITOCHONDRIAL"/>
    <property type="match status" value="1"/>
</dbReference>
<dbReference type="EC" id="2.1.3.3" evidence="2"/>
<evidence type="ECO:0000259" key="6">
    <source>
        <dbReference type="Pfam" id="PF02729"/>
    </source>
</evidence>
<evidence type="ECO:0000256" key="3">
    <source>
        <dbReference type="ARBA" id="ARBA00022679"/>
    </source>
</evidence>
<dbReference type="SUPFAM" id="SSF53671">
    <property type="entry name" value="Aspartate/ornithine carbamoyltransferase"/>
    <property type="match status" value="1"/>
</dbReference>
<dbReference type="AlphaFoldDB" id="A0A1Y2B2F3"/>
<evidence type="ECO:0000256" key="4">
    <source>
        <dbReference type="RuleBase" id="RU003634"/>
    </source>
</evidence>
<keyword evidence="3 4" id="KW-0808">Transferase</keyword>
<dbReference type="PROSITE" id="PS00097">
    <property type="entry name" value="CARBAMOYLTRANSFERASE"/>
    <property type="match status" value="1"/>
</dbReference>
<feature type="domain" description="Aspartate/ornithine carbamoyltransferase Asp/Orn-binding" evidence="5">
    <location>
        <begin position="233"/>
        <end position="385"/>
    </location>
</feature>
<name>A0A1Y2B2F3_9TREE</name>
<keyword evidence="8" id="KW-1185">Reference proteome</keyword>
<dbReference type="Pfam" id="PF00185">
    <property type="entry name" value="OTCace"/>
    <property type="match status" value="1"/>
</dbReference>
<comment type="similarity">
    <text evidence="1">Belongs to the aspartate/ornithine carbamoyltransferase superfamily. OTCase family.</text>
</comment>
<dbReference type="PANTHER" id="PTHR45753:SF3">
    <property type="entry name" value="ORNITHINE TRANSCARBAMYLASE, MITOCHONDRIAL"/>
    <property type="match status" value="1"/>
</dbReference>
<dbReference type="InterPro" id="IPR006130">
    <property type="entry name" value="Asp/Orn_carbamoylTrfase"/>
</dbReference>
<protein>
    <recommendedName>
        <fullName evidence="2">ornithine carbamoyltransferase</fullName>
        <ecNumber evidence="2">2.1.3.3</ecNumber>
    </recommendedName>
</protein>
<dbReference type="GO" id="GO:0005739">
    <property type="term" value="C:mitochondrion"/>
    <property type="evidence" value="ECO:0007669"/>
    <property type="project" value="TreeGrafter"/>
</dbReference>
<dbReference type="InterPro" id="IPR002292">
    <property type="entry name" value="Orn/put_carbamltrans"/>
</dbReference>
<dbReference type="GO" id="GO:0004585">
    <property type="term" value="F:ornithine carbamoyltransferase activity"/>
    <property type="evidence" value="ECO:0007669"/>
    <property type="project" value="UniProtKB-EC"/>
</dbReference>
<dbReference type="NCBIfam" id="TIGR00658">
    <property type="entry name" value="orni_carb_tr"/>
    <property type="match status" value="1"/>
</dbReference>
<dbReference type="EMBL" id="MCFC01000028">
    <property type="protein sequence ID" value="ORY29018.1"/>
    <property type="molecule type" value="Genomic_DNA"/>
</dbReference>
<gene>
    <name evidence="7" type="ORF">BCR39DRAFT_467873</name>
</gene>
<dbReference type="FunCoup" id="A0A1Y2B2F3">
    <property type="interactions" value="275"/>
</dbReference>
<dbReference type="InterPro" id="IPR036901">
    <property type="entry name" value="Asp/Orn_carbamoylTrfase_sf"/>
</dbReference>
<accession>A0A1Y2B2F3</accession>
<evidence type="ECO:0000313" key="7">
    <source>
        <dbReference type="EMBL" id="ORY29018.1"/>
    </source>
</evidence>
<evidence type="ECO:0000256" key="2">
    <source>
        <dbReference type="ARBA" id="ARBA00013007"/>
    </source>
</evidence>
<evidence type="ECO:0000256" key="1">
    <source>
        <dbReference type="ARBA" id="ARBA00007805"/>
    </source>
</evidence>
<dbReference type="InParanoid" id="A0A1Y2B2F3"/>
<evidence type="ECO:0000259" key="5">
    <source>
        <dbReference type="Pfam" id="PF00185"/>
    </source>
</evidence>
<dbReference type="GO" id="GO:0019240">
    <property type="term" value="P:citrulline biosynthetic process"/>
    <property type="evidence" value="ECO:0007669"/>
    <property type="project" value="TreeGrafter"/>
</dbReference>
<comment type="caution">
    <text evidence="7">The sequence shown here is derived from an EMBL/GenBank/DDBJ whole genome shotgun (WGS) entry which is preliminary data.</text>
</comment>
<evidence type="ECO:0000313" key="8">
    <source>
        <dbReference type="Proteomes" id="UP000193986"/>
    </source>
</evidence>